<name>A0ABY5MU47_9HYPH</name>
<dbReference type="InterPro" id="IPR058163">
    <property type="entry name" value="LysR-type_TF_proteobact-type"/>
</dbReference>
<keyword evidence="2" id="KW-0805">Transcription regulation</keyword>
<feature type="domain" description="LysR substrate-binding" evidence="6">
    <location>
        <begin position="89"/>
        <end position="292"/>
    </location>
</feature>
<dbReference type="InterPro" id="IPR036388">
    <property type="entry name" value="WH-like_DNA-bd_sf"/>
</dbReference>
<dbReference type="Gene3D" id="1.10.10.10">
    <property type="entry name" value="Winged helix-like DNA-binding domain superfamily/Winged helix DNA-binding domain"/>
    <property type="match status" value="1"/>
</dbReference>
<evidence type="ECO:0000313" key="7">
    <source>
        <dbReference type="EMBL" id="UUP19361.1"/>
    </source>
</evidence>
<dbReference type="Proteomes" id="UP001342418">
    <property type="component" value="Chromosome"/>
</dbReference>
<dbReference type="Gene3D" id="3.40.190.290">
    <property type="match status" value="1"/>
</dbReference>
<evidence type="ECO:0000259" key="6">
    <source>
        <dbReference type="Pfam" id="PF03466"/>
    </source>
</evidence>
<dbReference type="Pfam" id="PF00126">
    <property type="entry name" value="HTH_1"/>
    <property type="match status" value="1"/>
</dbReference>
<dbReference type="Pfam" id="PF03466">
    <property type="entry name" value="LysR_substrate"/>
    <property type="match status" value="1"/>
</dbReference>
<keyword evidence="8" id="KW-1185">Reference proteome</keyword>
<evidence type="ECO:0000256" key="3">
    <source>
        <dbReference type="ARBA" id="ARBA00023125"/>
    </source>
</evidence>
<sequence length="296" mass="31933">MDVLAAMGVFVRVAELGSLSAAGRDLKLSQPAISQRVSALERHLGVRLVNRTTRQVALTEAGLAYYSRVKPVLAAVDEATELVAGAERRLTGRLRIHAPTGFGQMYLSDIAIAFQLMHPGLITELMLDDRYVDLTEQAVDLAVRFGTLRSSGLIARRLGTLHRILVAAPAYLAQHGTPETPEELSTHRQVRFSWAATDDTMPLISPAGPLSVAVHTSFLANNTFVLTKALVAGLGLGGAQLPQIRAELATGKLVQVMPAYQYASLDVHAVFPTSHFLPAKVRAFTDHLKSALSEII</sequence>
<comment type="similarity">
    <text evidence="1">Belongs to the LysR transcriptional regulatory family.</text>
</comment>
<dbReference type="InterPro" id="IPR036390">
    <property type="entry name" value="WH_DNA-bd_sf"/>
</dbReference>
<dbReference type="InterPro" id="IPR000847">
    <property type="entry name" value="LysR_HTH_N"/>
</dbReference>
<dbReference type="RefSeq" id="WP_338531526.1">
    <property type="nucleotide sequence ID" value="NZ_CP030941.1"/>
</dbReference>
<evidence type="ECO:0000256" key="2">
    <source>
        <dbReference type="ARBA" id="ARBA00023015"/>
    </source>
</evidence>
<protein>
    <submittedName>
        <fullName evidence="7">HTH-type transcriptional regulator DmlR</fullName>
    </submittedName>
</protein>
<evidence type="ECO:0000256" key="4">
    <source>
        <dbReference type="ARBA" id="ARBA00023163"/>
    </source>
</evidence>
<dbReference type="SUPFAM" id="SSF53850">
    <property type="entry name" value="Periplasmic binding protein-like II"/>
    <property type="match status" value="1"/>
</dbReference>
<dbReference type="PRINTS" id="PR00039">
    <property type="entry name" value="HTHLYSR"/>
</dbReference>
<dbReference type="InterPro" id="IPR005119">
    <property type="entry name" value="LysR_subst-bd"/>
</dbReference>
<evidence type="ECO:0000259" key="5">
    <source>
        <dbReference type="Pfam" id="PF00126"/>
    </source>
</evidence>
<organism evidence="7 8">
    <name type="scientific">Nitratireductor thuwali</name>
    <dbReference type="NCBI Taxonomy" id="2267699"/>
    <lineage>
        <taxon>Bacteria</taxon>
        <taxon>Pseudomonadati</taxon>
        <taxon>Pseudomonadota</taxon>
        <taxon>Alphaproteobacteria</taxon>
        <taxon>Hyphomicrobiales</taxon>
        <taxon>Phyllobacteriaceae</taxon>
        <taxon>Nitratireductor</taxon>
    </lineage>
</organism>
<keyword evidence="3" id="KW-0238">DNA-binding</keyword>
<feature type="domain" description="HTH lysR-type" evidence="5">
    <location>
        <begin position="6"/>
        <end position="62"/>
    </location>
</feature>
<dbReference type="PANTHER" id="PTHR30537">
    <property type="entry name" value="HTH-TYPE TRANSCRIPTIONAL REGULATOR"/>
    <property type="match status" value="1"/>
</dbReference>
<dbReference type="SUPFAM" id="SSF46785">
    <property type="entry name" value="Winged helix' DNA-binding domain"/>
    <property type="match status" value="1"/>
</dbReference>
<proteinExistence type="inferred from homology"/>
<dbReference type="PANTHER" id="PTHR30537:SF5">
    <property type="entry name" value="HTH-TYPE TRANSCRIPTIONAL ACTIVATOR TTDR-RELATED"/>
    <property type="match status" value="1"/>
</dbReference>
<keyword evidence="4" id="KW-0804">Transcription</keyword>
<evidence type="ECO:0000256" key="1">
    <source>
        <dbReference type="ARBA" id="ARBA00009437"/>
    </source>
</evidence>
<dbReference type="CDD" id="cd08422">
    <property type="entry name" value="PBP2_CrgA_like"/>
    <property type="match status" value="1"/>
</dbReference>
<gene>
    <name evidence="7" type="primary">dmlR_9</name>
    <name evidence="7" type="ORF">NTH_03860</name>
</gene>
<accession>A0ABY5MU47</accession>
<evidence type="ECO:0000313" key="8">
    <source>
        <dbReference type="Proteomes" id="UP001342418"/>
    </source>
</evidence>
<reference evidence="7 8" key="1">
    <citation type="submission" date="2018-07" db="EMBL/GenBank/DDBJ databases">
        <title>Genome sequence of Nitratireductor thuwali#1536.</title>
        <authorList>
            <person name="Michoud G."/>
            <person name="Merlino G."/>
            <person name="Sefrji F.O."/>
            <person name="Daffonchio D."/>
        </authorList>
    </citation>
    <scope>NUCLEOTIDE SEQUENCE [LARGE SCALE GENOMIC DNA]</scope>
    <source>
        <strain evidence="8">Nit1536</strain>
    </source>
</reference>
<dbReference type="EMBL" id="CP030941">
    <property type="protein sequence ID" value="UUP19361.1"/>
    <property type="molecule type" value="Genomic_DNA"/>
</dbReference>